<proteinExistence type="predicted"/>
<accession>A0A6C0BS67</accession>
<name>A0A6C0BS67_9ZZZZ</name>
<dbReference type="EMBL" id="MN739222">
    <property type="protein sequence ID" value="QHS94419.1"/>
    <property type="molecule type" value="Genomic_DNA"/>
</dbReference>
<sequence>MKIHTIGVIAFCLFVFLTVWSMCHTNKKEMFSEKSKIAFVISGRSYCYNDPLSPKYLIQETNGDTYVSLNHSIDTDFIESFNIVKVDHSPFNVKTEFDGSTMDDLKAMLKHTEYDGGWNGFVNTLSMHFHHMKNLNNIPKEKYDIIFYIRSDIQMEKSEYDTIINKLSYEKIKDNTIYTCKKDNDGVCDQYAYGNYESMSKYLSLFSHIPNYISMYSNIYKSLPKIFIPTRFNAERILAYYLKEKKINIEIVDVTYNLNKNRKSETCKL</sequence>
<reference evidence="1" key="1">
    <citation type="journal article" date="2020" name="Nature">
        <title>Giant virus diversity and host interactions through global metagenomics.</title>
        <authorList>
            <person name="Schulz F."/>
            <person name="Roux S."/>
            <person name="Paez-Espino D."/>
            <person name="Jungbluth S."/>
            <person name="Walsh D.A."/>
            <person name="Denef V.J."/>
            <person name="McMahon K.D."/>
            <person name="Konstantinidis K.T."/>
            <person name="Eloe-Fadrosh E.A."/>
            <person name="Kyrpides N.C."/>
            <person name="Woyke T."/>
        </authorList>
    </citation>
    <scope>NUCLEOTIDE SEQUENCE</scope>
    <source>
        <strain evidence="1">GVMAG-M-3300018416-26</strain>
    </source>
</reference>
<organism evidence="1">
    <name type="scientific">viral metagenome</name>
    <dbReference type="NCBI Taxonomy" id="1070528"/>
    <lineage>
        <taxon>unclassified sequences</taxon>
        <taxon>metagenomes</taxon>
        <taxon>organismal metagenomes</taxon>
    </lineage>
</organism>
<evidence type="ECO:0000313" key="1">
    <source>
        <dbReference type="EMBL" id="QHS94419.1"/>
    </source>
</evidence>
<dbReference type="AlphaFoldDB" id="A0A6C0BS67"/>
<protein>
    <submittedName>
        <fullName evidence="1">Uncharacterized protein</fullName>
    </submittedName>
</protein>